<reference evidence="4" key="1">
    <citation type="submission" date="2023-04" db="EMBL/GenBank/DDBJ databases">
        <title>Phytophthora fragariaefolia NBRC 109709.</title>
        <authorList>
            <person name="Ichikawa N."/>
            <person name="Sato H."/>
            <person name="Tonouchi N."/>
        </authorList>
    </citation>
    <scope>NUCLEOTIDE SEQUENCE</scope>
    <source>
        <strain evidence="4">NBRC 109709</strain>
    </source>
</reference>
<dbReference type="CDD" id="cd05300">
    <property type="entry name" value="2-Hacid_dh_1"/>
    <property type="match status" value="1"/>
</dbReference>
<dbReference type="GO" id="GO:0051287">
    <property type="term" value="F:NAD binding"/>
    <property type="evidence" value="ECO:0007669"/>
    <property type="project" value="InterPro"/>
</dbReference>
<evidence type="ECO:0000313" key="5">
    <source>
        <dbReference type="Proteomes" id="UP001165121"/>
    </source>
</evidence>
<accession>A0A9W7CQT3</accession>
<evidence type="ECO:0000256" key="1">
    <source>
        <dbReference type="ARBA" id="ARBA00023002"/>
    </source>
</evidence>
<sequence length="382" mass="42242">MTSSKTQIPVVSIIPGIGEAVRQQLSSPRAASTPAGKLFQSSKLEIVDLPLPVVCPPNASNNHQPKGAMGAPAPTTPEWKLDPKQQRILEDAEVLFMDAHMAAPLLLAPKTNLPFELQHLLKKVQWVQGTYAGVDSYHQFPDAPADPGFKVSRAGGIMPAALAQFVFGYVIAIERKLFEAKQYQEKREFARWELKYRSFRNLTIGILGLGDVGQEIGRTLKASGFQVIGFKRRVSEDDRKALTSSADLVSNDLSEVLEQSDYIVNVLPSTDATRYLLTENTLEVCRKKQPVFINVGRGDVISEATIVNALEKGLLSKSVLDVFEKEPLPKDSQLWTHPKVIVTPHIAGTVFPEDVADVFVKNLDRHLEGKPVLYQMDWSTGY</sequence>
<evidence type="ECO:0000259" key="3">
    <source>
        <dbReference type="Pfam" id="PF02826"/>
    </source>
</evidence>
<dbReference type="InterPro" id="IPR006140">
    <property type="entry name" value="D-isomer_DH_NAD-bd"/>
</dbReference>
<protein>
    <submittedName>
        <fullName evidence="4">Unnamed protein product</fullName>
    </submittedName>
</protein>
<evidence type="ECO:0000313" key="4">
    <source>
        <dbReference type="EMBL" id="GMF37707.1"/>
    </source>
</evidence>
<dbReference type="Proteomes" id="UP001165121">
    <property type="component" value="Unassembled WGS sequence"/>
</dbReference>
<dbReference type="EMBL" id="BSXT01001034">
    <property type="protein sequence ID" value="GMF37707.1"/>
    <property type="molecule type" value="Genomic_DNA"/>
</dbReference>
<gene>
    <name evidence="4" type="ORF">Pfra01_001064100</name>
</gene>
<comment type="caution">
    <text evidence="4">The sequence shown here is derived from an EMBL/GenBank/DDBJ whole genome shotgun (WGS) entry which is preliminary data.</text>
</comment>
<dbReference type="FunFam" id="3.40.50.720:FF:000363">
    <property type="entry name" value="D-isomer specific 2-hydroxyacid dehydrogenase"/>
    <property type="match status" value="1"/>
</dbReference>
<name>A0A9W7CQT3_9STRA</name>
<dbReference type="GO" id="GO:0016491">
    <property type="term" value="F:oxidoreductase activity"/>
    <property type="evidence" value="ECO:0007669"/>
    <property type="project" value="UniProtKB-KW"/>
</dbReference>
<dbReference type="PANTHER" id="PTHR43333:SF1">
    <property type="entry name" value="D-ISOMER SPECIFIC 2-HYDROXYACID DEHYDROGENASE NAD-BINDING DOMAIN-CONTAINING PROTEIN"/>
    <property type="match status" value="1"/>
</dbReference>
<feature type="domain" description="D-isomer specific 2-hydroxyacid dehydrogenase NAD-binding" evidence="3">
    <location>
        <begin position="168"/>
        <end position="347"/>
    </location>
</feature>
<dbReference type="Gene3D" id="3.40.50.720">
    <property type="entry name" value="NAD(P)-binding Rossmann-like Domain"/>
    <property type="match status" value="2"/>
</dbReference>
<dbReference type="OrthoDB" id="298012at2759"/>
<keyword evidence="1" id="KW-0560">Oxidoreductase</keyword>
<dbReference type="AlphaFoldDB" id="A0A9W7CQT3"/>
<dbReference type="PANTHER" id="PTHR43333">
    <property type="entry name" value="2-HACID_DH_C DOMAIN-CONTAINING PROTEIN"/>
    <property type="match status" value="1"/>
</dbReference>
<evidence type="ECO:0000256" key="2">
    <source>
        <dbReference type="ARBA" id="ARBA00023027"/>
    </source>
</evidence>
<keyword evidence="2" id="KW-0520">NAD</keyword>
<dbReference type="InterPro" id="IPR036291">
    <property type="entry name" value="NAD(P)-bd_dom_sf"/>
</dbReference>
<keyword evidence="5" id="KW-1185">Reference proteome</keyword>
<proteinExistence type="predicted"/>
<dbReference type="SUPFAM" id="SSF51735">
    <property type="entry name" value="NAD(P)-binding Rossmann-fold domains"/>
    <property type="match status" value="1"/>
</dbReference>
<dbReference type="Pfam" id="PF02826">
    <property type="entry name" value="2-Hacid_dh_C"/>
    <property type="match status" value="1"/>
</dbReference>
<organism evidence="4 5">
    <name type="scientific">Phytophthora fragariaefolia</name>
    <dbReference type="NCBI Taxonomy" id="1490495"/>
    <lineage>
        <taxon>Eukaryota</taxon>
        <taxon>Sar</taxon>
        <taxon>Stramenopiles</taxon>
        <taxon>Oomycota</taxon>
        <taxon>Peronosporomycetes</taxon>
        <taxon>Peronosporales</taxon>
        <taxon>Peronosporaceae</taxon>
        <taxon>Phytophthora</taxon>
    </lineage>
</organism>